<name>A0A101SBA6_9ACTN</name>
<accession>A0A101SBA6</accession>
<protein>
    <submittedName>
        <fullName evidence="1">Uncharacterized protein</fullName>
    </submittedName>
</protein>
<dbReference type="AlphaFoldDB" id="A0A101SBA6"/>
<evidence type="ECO:0000313" key="1">
    <source>
        <dbReference type="EMBL" id="KUN70487.1"/>
    </source>
</evidence>
<comment type="caution">
    <text evidence="1">The sequence shown here is derived from an EMBL/GenBank/DDBJ whole genome shotgun (WGS) entry which is preliminary data.</text>
</comment>
<dbReference type="EMBL" id="LMWV01000003">
    <property type="protein sequence ID" value="KUN70487.1"/>
    <property type="molecule type" value="Genomic_DNA"/>
</dbReference>
<sequence length="120" mass="13814">MTRPYDQNHRETLGAQLHLPVAERTCPVCGRTTMRLYHHTTYGRSEPSWINYLWCGNCHAYSSSFTGAGRKMVESDPLLEQYGDRISEVFRDPERLLTILDGYWKAGKLPQVISRRPRGG</sequence>
<reference evidence="1 2" key="1">
    <citation type="submission" date="2015-10" db="EMBL/GenBank/DDBJ databases">
        <title>Draft genome sequence of Streptomyces griseorubiginosus DSM 40469, type strain for the species Streptomyces griseorubiginosus.</title>
        <authorList>
            <person name="Ruckert C."/>
            <person name="Winkler A."/>
            <person name="Kalinowski J."/>
            <person name="Kampfer P."/>
            <person name="Glaeser S."/>
        </authorList>
    </citation>
    <scope>NUCLEOTIDE SEQUENCE [LARGE SCALE GENOMIC DNA]</scope>
    <source>
        <strain evidence="1 2">DSM 40469</strain>
    </source>
</reference>
<gene>
    <name evidence="1" type="ORF">AQJ54_05300</name>
</gene>
<evidence type="ECO:0000313" key="2">
    <source>
        <dbReference type="Proteomes" id="UP000054375"/>
    </source>
</evidence>
<organism evidence="1 2">
    <name type="scientific">Streptomyces griseorubiginosus</name>
    <dbReference type="NCBI Taxonomy" id="67304"/>
    <lineage>
        <taxon>Bacteria</taxon>
        <taxon>Bacillati</taxon>
        <taxon>Actinomycetota</taxon>
        <taxon>Actinomycetes</taxon>
        <taxon>Kitasatosporales</taxon>
        <taxon>Streptomycetaceae</taxon>
        <taxon>Streptomyces</taxon>
    </lineage>
</organism>
<dbReference type="Proteomes" id="UP000054375">
    <property type="component" value="Unassembled WGS sequence"/>
</dbReference>
<dbReference type="RefSeq" id="WP_062234339.1">
    <property type="nucleotide sequence ID" value="NZ_JBHUVV010000008.1"/>
</dbReference>
<proteinExistence type="predicted"/>
<keyword evidence="2" id="KW-1185">Reference proteome</keyword>